<evidence type="ECO:0000256" key="1">
    <source>
        <dbReference type="SAM" id="MobiDB-lite"/>
    </source>
</evidence>
<reference evidence="2 3" key="1">
    <citation type="submission" date="2024-02" db="EMBL/GenBank/DDBJ databases">
        <title>FIRST GENOME SEQUENCES OF Leishmania (Viannia) shawi, Leishmania (Viannia) lindenbergi AND Leishmania (Viannia) utingensis.</title>
        <authorList>
            <person name="Resadore F."/>
            <person name="Custodio M.G.F."/>
            <person name="Boite M.C."/>
            <person name="Cupolillo E."/>
            <person name="Ferreira G.E.M."/>
        </authorList>
    </citation>
    <scope>NUCLEOTIDE SEQUENCE [LARGE SCALE GENOMIC DNA]</scope>
    <source>
        <strain evidence="2 3">MHOM/BR/1966/M15733</strain>
    </source>
</reference>
<protein>
    <submittedName>
        <fullName evidence="2">Uncharacterized protein</fullName>
    </submittedName>
</protein>
<name>A0AAW2ZUB7_9TRYP</name>
<organism evidence="2 3">
    <name type="scientific">Leishmania lindenbergi</name>
    <dbReference type="NCBI Taxonomy" id="651832"/>
    <lineage>
        <taxon>Eukaryota</taxon>
        <taxon>Discoba</taxon>
        <taxon>Euglenozoa</taxon>
        <taxon>Kinetoplastea</taxon>
        <taxon>Metakinetoplastina</taxon>
        <taxon>Trypanosomatida</taxon>
        <taxon>Trypanosomatidae</taxon>
        <taxon>Leishmaniinae</taxon>
        <taxon>Leishmania</taxon>
    </lineage>
</organism>
<dbReference type="EMBL" id="JBAMZK010000036">
    <property type="protein sequence ID" value="KAL0494223.1"/>
    <property type="molecule type" value="Genomic_DNA"/>
</dbReference>
<accession>A0AAW2ZUB7</accession>
<comment type="caution">
    <text evidence="2">The sequence shown here is derived from an EMBL/GenBank/DDBJ whole genome shotgun (WGS) entry which is preliminary data.</text>
</comment>
<sequence>MEPVATVEASKKANKSNSRARLGYGSGPAGGGLGSGTGATVTDGSATHAPDTIAELQEEVITQRHVIEQMDQRMRNTSHMLLAVRRQSPPLLLTLPPPPPSGAASTTSSPRQATAEGDGASMVAAQDAVTTTERLTVRYASNGDVATVSAQCLHLEEVHGDTSEETARKCSTAGRERLQQVPKTRGVMYNRDQQPQRHERLSLWNGIAYVAGGGREWRWCRGG</sequence>
<gene>
    <name evidence="2" type="ORF">Q4I31_007321</name>
</gene>
<dbReference type="AlphaFoldDB" id="A0AAW2ZUB7"/>
<dbReference type="Proteomes" id="UP001500131">
    <property type="component" value="Unassembled WGS sequence"/>
</dbReference>
<evidence type="ECO:0000313" key="3">
    <source>
        <dbReference type="Proteomes" id="UP001500131"/>
    </source>
</evidence>
<feature type="compositionally biased region" description="Gly residues" evidence="1">
    <location>
        <begin position="24"/>
        <end position="37"/>
    </location>
</feature>
<feature type="region of interest" description="Disordered" evidence="1">
    <location>
        <begin position="1"/>
        <end position="46"/>
    </location>
</feature>
<feature type="region of interest" description="Disordered" evidence="1">
    <location>
        <begin position="93"/>
        <end position="122"/>
    </location>
</feature>
<evidence type="ECO:0000313" key="2">
    <source>
        <dbReference type="EMBL" id="KAL0494223.1"/>
    </source>
</evidence>
<keyword evidence="3" id="KW-1185">Reference proteome</keyword>
<proteinExistence type="predicted"/>